<dbReference type="AlphaFoldDB" id="A0A9K3PJG3"/>
<gene>
    <name evidence="1" type="ORF">IV203_012604</name>
</gene>
<sequence length="160" mass="18647">MTQNTTVLDHWKQLFLQLNNVKTSTHWVIIQGNGTVVCFPKILDVLGLDIMPRDLWNDSLSFQYKISERVQTKVDFNTCWHSTKIKMTQKTTVLDHWKQLFLQLNNVKTSTHWVIIQGNGTVVCFPKILDVLGLDIMPRDLWSEFSVLSIQDIGNEFKQR</sequence>
<reference evidence="1" key="1">
    <citation type="journal article" date="2021" name="Sci. Rep.">
        <title>Diploid genomic architecture of Nitzschia inconspicua, an elite biomass production diatom.</title>
        <authorList>
            <person name="Oliver A."/>
            <person name="Podell S."/>
            <person name="Pinowska A."/>
            <person name="Traller J.C."/>
            <person name="Smith S.R."/>
            <person name="McClure R."/>
            <person name="Beliaev A."/>
            <person name="Bohutskyi P."/>
            <person name="Hill E.A."/>
            <person name="Rabines A."/>
            <person name="Zheng H."/>
            <person name="Allen L.Z."/>
            <person name="Kuo A."/>
            <person name="Grigoriev I.V."/>
            <person name="Allen A.E."/>
            <person name="Hazlebeck D."/>
            <person name="Allen E.E."/>
        </authorList>
    </citation>
    <scope>NUCLEOTIDE SEQUENCE</scope>
    <source>
        <strain evidence="1">Hildebrandi</strain>
    </source>
</reference>
<protein>
    <submittedName>
        <fullName evidence="1">Uncharacterized protein</fullName>
    </submittedName>
</protein>
<proteinExistence type="predicted"/>
<keyword evidence="2" id="KW-1185">Reference proteome</keyword>
<organism evidence="1 2">
    <name type="scientific">Nitzschia inconspicua</name>
    <dbReference type="NCBI Taxonomy" id="303405"/>
    <lineage>
        <taxon>Eukaryota</taxon>
        <taxon>Sar</taxon>
        <taxon>Stramenopiles</taxon>
        <taxon>Ochrophyta</taxon>
        <taxon>Bacillariophyta</taxon>
        <taxon>Bacillariophyceae</taxon>
        <taxon>Bacillariophycidae</taxon>
        <taxon>Bacillariales</taxon>
        <taxon>Bacillariaceae</taxon>
        <taxon>Nitzschia</taxon>
    </lineage>
</organism>
<dbReference type="EMBL" id="JAGRRH010000019">
    <property type="protein sequence ID" value="KAG7350007.1"/>
    <property type="molecule type" value="Genomic_DNA"/>
</dbReference>
<evidence type="ECO:0000313" key="2">
    <source>
        <dbReference type="Proteomes" id="UP000693970"/>
    </source>
</evidence>
<dbReference type="Proteomes" id="UP000693970">
    <property type="component" value="Unassembled WGS sequence"/>
</dbReference>
<comment type="caution">
    <text evidence="1">The sequence shown here is derived from an EMBL/GenBank/DDBJ whole genome shotgun (WGS) entry which is preliminary data.</text>
</comment>
<accession>A0A9K3PJG3</accession>
<evidence type="ECO:0000313" key="1">
    <source>
        <dbReference type="EMBL" id="KAG7350007.1"/>
    </source>
</evidence>
<reference evidence="1" key="2">
    <citation type="submission" date="2021-04" db="EMBL/GenBank/DDBJ databases">
        <authorList>
            <person name="Podell S."/>
        </authorList>
    </citation>
    <scope>NUCLEOTIDE SEQUENCE</scope>
    <source>
        <strain evidence="1">Hildebrandi</strain>
    </source>
</reference>
<name>A0A9K3PJG3_9STRA</name>